<gene>
    <name evidence="1" type="ORF">BZL30_4744</name>
</gene>
<comment type="caution">
    <text evidence="1">The sequence shown here is derived from an EMBL/GenBank/DDBJ whole genome shotgun (WGS) entry which is preliminary data.</text>
</comment>
<evidence type="ECO:0000313" key="1">
    <source>
        <dbReference type="EMBL" id="OOK73552.1"/>
    </source>
</evidence>
<accession>A0A1V3X389</accession>
<dbReference type="Proteomes" id="UP000189229">
    <property type="component" value="Unassembled WGS sequence"/>
</dbReference>
<dbReference type="EMBL" id="MVBM01000004">
    <property type="protein sequence ID" value="OOK73552.1"/>
    <property type="molecule type" value="Genomic_DNA"/>
</dbReference>
<dbReference type="AlphaFoldDB" id="A0A1V3X389"/>
<name>A0A1V3X389_MYCKA</name>
<protein>
    <submittedName>
        <fullName evidence="1">Uncharacterized protein</fullName>
    </submittedName>
</protein>
<sequence length="55" mass="6098">MLRFGKNGCYGVVVDAASILRCHVSRRSKASWDRRTKLAKLIPVAGAAAFRYCRA</sequence>
<organism evidence="1 2">
    <name type="scientific">Mycobacterium kansasii</name>
    <dbReference type="NCBI Taxonomy" id="1768"/>
    <lineage>
        <taxon>Bacteria</taxon>
        <taxon>Bacillati</taxon>
        <taxon>Actinomycetota</taxon>
        <taxon>Actinomycetes</taxon>
        <taxon>Mycobacteriales</taxon>
        <taxon>Mycobacteriaceae</taxon>
        <taxon>Mycobacterium</taxon>
    </lineage>
</organism>
<reference evidence="1 2" key="1">
    <citation type="submission" date="2017-02" db="EMBL/GenBank/DDBJ databases">
        <title>Complete genome sequences of Mycobacterium kansasii strains isolated from rhesus macaques.</title>
        <authorList>
            <person name="Panda A."/>
            <person name="Nagaraj S."/>
            <person name="Zhao X."/>
            <person name="Tettelin H."/>
            <person name="Detolla L.J."/>
        </authorList>
    </citation>
    <scope>NUCLEOTIDE SEQUENCE [LARGE SCALE GENOMIC DNA]</scope>
    <source>
        <strain evidence="1 2">11-3813</strain>
    </source>
</reference>
<proteinExistence type="predicted"/>
<evidence type="ECO:0000313" key="2">
    <source>
        <dbReference type="Proteomes" id="UP000189229"/>
    </source>
</evidence>